<dbReference type="Pfam" id="PF05231">
    <property type="entry name" value="MASE1"/>
    <property type="match status" value="1"/>
</dbReference>
<evidence type="ECO:0000259" key="9">
    <source>
        <dbReference type="PROSITE" id="PS50887"/>
    </source>
</evidence>
<feature type="transmembrane region" description="Helical" evidence="8">
    <location>
        <begin position="276"/>
        <end position="294"/>
    </location>
</feature>
<evidence type="ECO:0000256" key="6">
    <source>
        <dbReference type="ARBA" id="ARBA00023136"/>
    </source>
</evidence>
<keyword evidence="10" id="KW-0548">Nucleotidyltransferase</keyword>
<evidence type="ECO:0000256" key="4">
    <source>
        <dbReference type="ARBA" id="ARBA00022692"/>
    </source>
</evidence>
<keyword evidence="6 8" id="KW-0472">Membrane</keyword>
<feature type="transmembrane region" description="Helical" evidence="8">
    <location>
        <begin position="7"/>
        <end position="24"/>
    </location>
</feature>
<feature type="transmembrane region" description="Helical" evidence="8">
    <location>
        <begin position="187"/>
        <end position="211"/>
    </location>
</feature>
<gene>
    <name evidence="10" type="ORF">QPM17_14170</name>
</gene>
<dbReference type="RefSeq" id="WP_285391455.1">
    <property type="nucleotide sequence ID" value="NZ_JASSVS010000006.1"/>
</dbReference>
<dbReference type="Proteomes" id="UP001227964">
    <property type="component" value="Unassembled WGS sequence"/>
</dbReference>
<evidence type="ECO:0000313" key="10">
    <source>
        <dbReference type="EMBL" id="MDL0432288.1"/>
    </source>
</evidence>
<dbReference type="InterPro" id="IPR043128">
    <property type="entry name" value="Rev_trsase/Diguanyl_cyclase"/>
</dbReference>
<organism evidence="10 11">
    <name type="scientific">Marinobacter azerbaijanicus</name>
    <dbReference type="NCBI Taxonomy" id="3050455"/>
    <lineage>
        <taxon>Bacteria</taxon>
        <taxon>Pseudomonadati</taxon>
        <taxon>Pseudomonadota</taxon>
        <taxon>Gammaproteobacteria</taxon>
        <taxon>Pseudomonadales</taxon>
        <taxon>Marinobacteraceae</taxon>
        <taxon>Marinobacter</taxon>
    </lineage>
</organism>
<dbReference type="InterPro" id="IPR050469">
    <property type="entry name" value="Diguanylate_Cyclase"/>
</dbReference>
<name>A0ABT7IGK6_9GAMM</name>
<feature type="transmembrane region" description="Helical" evidence="8">
    <location>
        <begin position="154"/>
        <end position="175"/>
    </location>
</feature>
<keyword evidence="10" id="KW-0808">Transferase</keyword>
<keyword evidence="3" id="KW-1003">Cell membrane</keyword>
<keyword evidence="11" id="KW-1185">Reference proteome</keyword>
<dbReference type="SUPFAM" id="SSF55073">
    <property type="entry name" value="Nucleotide cyclase"/>
    <property type="match status" value="1"/>
</dbReference>
<dbReference type="PANTHER" id="PTHR45138:SF9">
    <property type="entry name" value="DIGUANYLATE CYCLASE DGCM-RELATED"/>
    <property type="match status" value="1"/>
</dbReference>
<keyword evidence="4 8" id="KW-0812">Transmembrane</keyword>
<keyword evidence="5 8" id="KW-1133">Transmembrane helix</keyword>
<dbReference type="EMBL" id="JASSVS010000006">
    <property type="protein sequence ID" value="MDL0432288.1"/>
    <property type="molecule type" value="Genomic_DNA"/>
</dbReference>
<feature type="transmembrane region" description="Helical" evidence="8">
    <location>
        <begin position="115"/>
        <end position="142"/>
    </location>
</feature>
<proteinExistence type="predicted"/>
<reference evidence="10 11" key="1">
    <citation type="submission" date="2023-06" db="EMBL/GenBank/DDBJ databases">
        <title>Marinobacter azerbaijanicus a moderately halophilic, isolated from Urmia Lake in Azerbaijan region of Iran.</title>
        <authorList>
            <person name="Sanchez-Porro C."/>
            <person name="Aghdam E.M."/>
            <person name="Saheb S.M."/>
            <person name="Tarhriz V."/>
            <person name="Kazemi E."/>
            <person name="Ammozegar M.A."/>
            <person name="Ventosa A."/>
            <person name="Hejazi M.S."/>
        </authorList>
    </citation>
    <scope>NUCLEOTIDE SEQUENCE [LARGE SCALE GENOMIC DNA]</scope>
    <source>
        <strain evidence="10 11">TBZ242</strain>
    </source>
</reference>
<evidence type="ECO:0000256" key="8">
    <source>
        <dbReference type="SAM" id="Phobius"/>
    </source>
</evidence>
<comment type="caution">
    <text evidence="10">The sequence shown here is derived from an EMBL/GenBank/DDBJ whole genome shotgun (WGS) entry which is preliminary data.</text>
</comment>
<dbReference type="NCBIfam" id="TIGR00254">
    <property type="entry name" value="GGDEF"/>
    <property type="match status" value="1"/>
</dbReference>
<dbReference type="PROSITE" id="PS50887">
    <property type="entry name" value="GGDEF"/>
    <property type="match status" value="1"/>
</dbReference>
<dbReference type="Pfam" id="PF00990">
    <property type="entry name" value="GGDEF"/>
    <property type="match status" value="1"/>
</dbReference>
<sequence>MYSHHHAVLFPLLIGALYYLGAYVGVHFAALDSGIVVLWPPNAVLLAGLLSRPPRSWWPLAMVVLAAEVAADIPVFTITQALLFGAVNITECVLAAGLMRFFLGQEMDWHRLKDLSVFLVTVFFIASPIAALGGASVYSLLVTDETPFLTFWRLWWIGDATGLVILTPLIHMLFNAGPLRKMARTPWFYYPELIMAGIFSLMACYLVFSWGLHSEEYLALTPLIVVLAPIWVAVRFGPMPGSFLATMVALYVSFATAAGVGPFIREQQERSALLTQEFVVLFIVMVLYLAAFVHQNRRKSYRLRKALAEVKLLNAALEDRVRKRTSELFAANRRLTTLALTDELTGIANRRQMRTHGEEEVRRSDRSQHPFSVLLLDIDHFKRINDLYGHDIGDRCLQAFARATDSVLRSVDLFGRWGGEEFIIIVPDSEHVDLLALSEKLLDHVRNLAVPVEDNQISMTVSIGIAQWHGTSFDRMISEADDALYEAKAKGRDRAEFATT</sequence>
<dbReference type="CDD" id="cd01949">
    <property type="entry name" value="GGDEF"/>
    <property type="match status" value="1"/>
</dbReference>
<comment type="catalytic activity">
    <reaction evidence="7">
        <text>2 GTP = 3',3'-c-di-GMP + 2 diphosphate</text>
        <dbReference type="Rhea" id="RHEA:24898"/>
        <dbReference type="ChEBI" id="CHEBI:33019"/>
        <dbReference type="ChEBI" id="CHEBI:37565"/>
        <dbReference type="ChEBI" id="CHEBI:58805"/>
        <dbReference type="EC" id="2.7.7.65"/>
    </reaction>
</comment>
<dbReference type="InterPro" id="IPR029787">
    <property type="entry name" value="Nucleotide_cyclase"/>
</dbReference>
<dbReference type="PANTHER" id="PTHR45138">
    <property type="entry name" value="REGULATORY COMPONENTS OF SENSORY TRANSDUCTION SYSTEM"/>
    <property type="match status" value="1"/>
</dbReference>
<dbReference type="InterPro" id="IPR000160">
    <property type="entry name" value="GGDEF_dom"/>
</dbReference>
<accession>A0ABT7IGK6</accession>
<dbReference type="EC" id="2.7.7.65" evidence="2"/>
<feature type="transmembrane region" description="Helical" evidence="8">
    <location>
        <begin position="82"/>
        <end position="103"/>
    </location>
</feature>
<dbReference type="InterPro" id="IPR007895">
    <property type="entry name" value="MASE1"/>
</dbReference>
<evidence type="ECO:0000256" key="2">
    <source>
        <dbReference type="ARBA" id="ARBA00012528"/>
    </source>
</evidence>
<comment type="subcellular location">
    <subcellularLocation>
        <location evidence="1">Cell membrane</location>
        <topology evidence="1">Multi-pass membrane protein</topology>
    </subcellularLocation>
</comment>
<evidence type="ECO:0000256" key="3">
    <source>
        <dbReference type="ARBA" id="ARBA00022475"/>
    </source>
</evidence>
<protein>
    <recommendedName>
        <fullName evidence="2">diguanylate cyclase</fullName>
        <ecNumber evidence="2">2.7.7.65</ecNumber>
    </recommendedName>
</protein>
<evidence type="ECO:0000313" key="11">
    <source>
        <dbReference type="Proteomes" id="UP001227964"/>
    </source>
</evidence>
<feature type="domain" description="GGDEF" evidence="9">
    <location>
        <begin position="369"/>
        <end position="500"/>
    </location>
</feature>
<evidence type="ECO:0000256" key="5">
    <source>
        <dbReference type="ARBA" id="ARBA00022989"/>
    </source>
</evidence>
<evidence type="ECO:0000256" key="1">
    <source>
        <dbReference type="ARBA" id="ARBA00004651"/>
    </source>
</evidence>
<dbReference type="GO" id="GO:0052621">
    <property type="term" value="F:diguanylate cyclase activity"/>
    <property type="evidence" value="ECO:0007669"/>
    <property type="project" value="UniProtKB-EC"/>
</dbReference>
<evidence type="ECO:0000256" key="7">
    <source>
        <dbReference type="ARBA" id="ARBA00034247"/>
    </source>
</evidence>
<feature type="transmembrane region" description="Helical" evidence="8">
    <location>
        <begin position="217"/>
        <end position="236"/>
    </location>
</feature>
<feature type="transmembrane region" description="Helical" evidence="8">
    <location>
        <begin position="243"/>
        <end position="264"/>
    </location>
</feature>
<dbReference type="SMART" id="SM00267">
    <property type="entry name" value="GGDEF"/>
    <property type="match status" value="1"/>
</dbReference>
<dbReference type="Gene3D" id="3.30.70.270">
    <property type="match status" value="1"/>
</dbReference>